<accession>Q46P45</accession>
<organism evidence="1">
    <name type="scientific">Cupriavidus pinatubonensis (strain JMP 134 / LMG 1197)</name>
    <name type="common">Cupriavidus necator (strain JMP 134)</name>
    <dbReference type="NCBI Taxonomy" id="264198"/>
    <lineage>
        <taxon>Bacteria</taxon>
        <taxon>Pseudomonadati</taxon>
        <taxon>Pseudomonadota</taxon>
        <taxon>Betaproteobacteria</taxon>
        <taxon>Burkholderiales</taxon>
        <taxon>Burkholderiaceae</taxon>
        <taxon>Cupriavidus</taxon>
    </lineage>
</organism>
<sequence length="117" mass="13084">MGTPGKFMQDATRRPPFAQPPNRQLLISQSFAGIDATDVWQGRRFSARPIAKLASAFVAALPRFGLAEPCSHRDEDAVTISSNAIWVEMITRWQWKIGAHNDDNFSTLPSLCQRGKR</sequence>
<dbReference type="EMBL" id="CP000091">
    <property type="protein sequence ID" value="AAZ65089.1"/>
    <property type="molecule type" value="Genomic_DNA"/>
</dbReference>
<dbReference type="HOGENOM" id="CLU_2080873_0_0_4"/>
<dbReference type="KEGG" id="reu:Reut_B5746"/>
<name>Q46P45_CUPPJ</name>
<dbReference type="AlphaFoldDB" id="Q46P45"/>
<gene>
    <name evidence="1" type="ordered locus">Reut_B5746</name>
</gene>
<reference evidence="1" key="1">
    <citation type="submission" date="2005-08" db="EMBL/GenBank/DDBJ databases">
        <title>Complete sequence of chromosome 2 of Ralstonia eutropha JMP134.</title>
        <authorList>
            <person name="Copeland A."/>
            <person name="Lucas S."/>
            <person name="Lapidus A."/>
            <person name="Barry K."/>
            <person name="Detter J.C."/>
            <person name="Glavina T."/>
            <person name="Hammon N."/>
            <person name="Israni S."/>
            <person name="Pitluck S."/>
            <person name="Goltsman E."/>
            <person name="Martinez M."/>
            <person name="Schmutz J."/>
            <person name="Larimer F."/>
            <person name="Land M."/>
            <person name="Lykidis A."/>
            <person name="Richardson P."/>
        </authorList>
    </citation>
    <scope>NUCLEOTIDE SEQUENCE [LARGE SCALE GENOMIC DNA]</scope>
    <source>
        <strain evidence="1">JMP134</strain>
    </source>
</reference>
<proteinExistence type="predicted"/>
<dbReference type="STRING" id="264198.Reut_B5746"/>
<protein>
    <submittedName>
        <fullName evidence="1">Uncharacterized protein</fullName>
    </submittedName>
</protein>
<evidence type="ECO:0000313" key="1">
    <source>
        <dbReference type="EMBL" id="AAZ65089.1"/>
    </source>
</evidence>